<organism evidence="11 12">
    <name type="scientific">Fraxinus pennsylvanica</name>
    <dbReference type="NCBI Taxonomy" id="56036"/>
    <lineage>
        <taxon>Eukaryota</taxon>
        <taxon>Viridiplantae</taxon>
        <taxon>Streptophyta</taxon>
        <taxon>Embryophyta</taxon>
        <taxon>Tracheophyta</taxon>
        <taxon>Spermatophyta</taxon>
        <taxon>Magnoliopsida</taxon>
        <taxon>eudicotyledons</taxon>
        <taxon>Gunneridae</taxon>
        <taxon>Pentapetalae</taxon>
        <taxon>asterids</taxon>
        <taxon>lamiids</taxon>
        <taxon>Lamiales</taxon>
        <taxon>Oleaceae</taxon>
        <taxon>Oleeae</taxon>
        <taxon>Fraxinus</taxon>
    </lineage>
</organism>
<dbReference type="Proteomes" id="UP000834106">
    <property type="component" value="Chromosome 5"/>
</dbReference>
<evidence type="ECO:0000256" key="2">
    <source>
        <dbReference type="ARBA" id="ARBA00006454"/>
    </source>
</evidence>
<comment type="subcellular location">
    <subcellularLocation>
        <location evidence="1 8">Nucleus</location>
    </subcellularLocation>
</comment>
<evidence type="ECO:0000259" key="10">
    <source>
        <dbReference type="PROSITE" id="PS50071"/>
    </source>
</evidence>
<dbReference type="Gene3D" id="1.10.10.60">
    <property type="entry name" value="Homeodomain-like"/>
    <property type="match status" value="1"/>
</dbReference>
<keyword evidence="7 8" id="KW-0539">Nucleus</keyword>
<comment type="similarity">
    <text evidence="2">Belongs to the TALE/BELL homeobox family.</text>
</comment>
<keyword evidence="3" id="KW-0805">Transcription regulation</keyword>
<evidence type="ECO:0000256" key="8">
    <source>
        <dbReference type="PROSITE-ProRule" id="PRU00108"/>
    </source>
</evidence>
<gene>
    <name evidence="11" type="ORF">FPE_LOCUS8225</name>
</gene>
<evidence type="ECO:0000256" key="5">
    <source>
        <dbReference type="ARBA" id="ARBA00023155"/>
    </source>
</evidence>
<keyword evidence="4 8" id="KW-0238">DNA-binding</keyword>
<keyword evidence="6" id="KW-0804">Transcription</keyword>
<dbReference type="InterPro" id="IPR050224">
    <property type="entry name" value="TALE_homeobox"/>
</dbReference>
<feature type="compositionally biased region" description="Polar residues" evidence="9">
    <location>
        <begin position="404"/>
        <end position="414"/>
    </location>
</feature>
<evidence type="ECO:0000256" key="3">
    <source>
        <dbReference type="ARBA" id="ARBA00023015"/>
    </source>
</evidence>
<dbReference type="SMART" id="SM00574">
    <property type="entry name" value="POX"/>
    <property type="match status" value="1"/>
</dbReference>
<dbReference type="GO" id="GO:0006355">
    <property type="term" value="P:regulation of DNA-templated transcription"/>
    <property type="evidence" value="ECO:0007669"/>
    <property type="project" value="InterPro"/>
</dbReference>
<feature type="domain" description="Homeobox" evidence="10">
    <location>
        <begin position="318"/>
        <end position="381"/>
    </location>
</feature>
<dbReference type="AlphaFoldDB" id="A0AAD2DR18"/>
<accession>A0AAD2DR18</accession>
<proteinExistence type="inferred from homology"/>
<dbReference type="SUPFAM" id="SSF46689">
    <property type="entry name" value="Homeodomain-like"/>
    <property type="match status" value="1"/>
</dbReference>
<protein>
    <recommendedName>
        <fullName evidence="10">Homeobox domain-containing protein</fullName>
    </recommendedName>
</protein>
<dbReference type="PROSITE" id="PS50071">
    <property type="entry name" value="HOMEOBOX_2"/>
    <property type="match status" value="1"/>
</dbReference>
<evidence type="ECO:0000313" key="12">
    <source>
        <dbReference type="Proteomes" id="UP000834106"/>
    </source>
</evidence>
<dbReference type="InterPro" id="IPR006563">
    <property type="entry name" value="POX_dom"/>
</dbReference>
<reference evidence="11" key="1">
    <citation type="submission" date="2023-05" db="EMBL/GenBank/DDBJ databases">
        <authorList>
            <person name="Huff M."/>
        </authorList>
    </citation>
    <scope>NUCLEOTIDE SEQUENCE</scope>
</reference>
<feature type="region of interest" description="Disordered" evidence="9">
    <location>
        <begin position="392"/>
        <end position="426"/>
    </location>
</feature>
<dbReference type="EMBL" id="OU503040">
    <property type="protein sequence ID" value="CAI9760795.1"/>
    <property type="molecule type" value="Genomic_DNA"/>
</dbReference>
<evidence type="ECO:0000256" key="9">
    <source>
        <dbReference type="SAM" id="MobiDB-lite"/>
    </source>
</evidence>
<dbReference type="Pfam" id="PF05920">
    <property type="entry name" value="Homeobox_KN"/>
    <property type="match status" value="1"/>
</dbReference>
<evidence type="ECO:0000256" key="1">
    <source>
        <dbReference type="ARBA" id="ARBA00004123"/>
    </source>
</evidence>
<sequence>MAERFQPYHVPQQSRRDKLRVIAQTQPGCVENVQETANLVPLYDPSLMSSDLINCANLHHQRLNLGTAPCKQNSNIGTVTGGGCVKEKGMNLMGFVGGVNTISTAASSSSSATNHLYLDPQSSVQLSPSTIQDINGSPYIYTPQCLRVLDQSFHGSEVVVYKPEPLSITHEANCSSAATCQGLSLSLSSHHTHQSNLPLELNLQRYDYSIDGSEQTGKKSRLLSMLHEVYRRYKHYYQQMLSVVASFESVAGLSHAAPFANLALKAMSKHFRCLRNVITDQLQFIKSHGPLSYEKEGAQFGSSGGGIQNQRPFGFIDQPVWRPQRGLPERAVTVLRAWLFEHFLHPYPTDTDKIMLAKQTGLTRNQVSNWFINARVRLWKPMVEEIHMLETRQTQKASQREEQSANQLSDNLPTSCPVEGENASTSIQRNENLPSKFTGNDLTGTPISTKGPMNFLYDNLSHHVGIGMSSAGGSGGVSLTLGLHQNVGFSEAYPLNAARRFGLDAHSEGYVESGFAAQNQQFGRDIIGGQLLHDFVG</sequence>
<evidence type="ECO:0000313" key="11">
    <source>
        <dbReference type="EMBL" id="CAI9760795.1"/>
    </source>
</evidence>
<name>A0AAD2DR18_9LAMI</name>
<evidence type="ECO:0000256" key="7">
    <source>
        <dbReference type="ARBA" id="ARBA00023242"/>
    </source>
</evidence>
<dbReference type="GO" id="GO:0005634">
    <property type="term" value="C:nucleus"/>
    <property type="evidence" value="ECO:0007669"/>
    <property type="project" value="UniProtKB-SubCell"/>
</dbReference>
<dbReference type="InterPro" id="IPR001356">
    <property type="entry name" value="HD"/>
</dbReference>
<keyword evidence="12" id="KW-1185">Reference proteome</keyword>
<dbReference type="CDD" id="cd00086">
    <property type="entry name" value="homeodomain"/>
    <property type="match status" value="1"/>
</dbReference>
<dbReference type="FunFam" id="1.10.10.60:FF:000117">
    <property type="entry name" value="BEL1-like homeodomain protein 9"/>
    <property type="match status" value="1"/>
</dbReference>
<feature type="DNA-binding region" description="Homeobox" evidence="8">
    <location>
        <begin position="320"/>
        <end position="382"/>
    </location>
</feature>
<dbReference type="GO" id="GO:0003677">
    <property type="term" value="F:DNA binding"/>
    <property type="evidence" value="ECO:0007669"/>
    <property type="project" value="UniProtKB-UniRule"/>
</dbReference>
<dbReference type="Pfam" id="PF07526">
    <property type="entry name" value="POX"/>
    <property type="match status" value="1"/>
</dbReference>
<dbReference type="PANTHER" id="PTHR11850">
    <property type="entry name" value="HOMEOBOX PROTEIN TRANSCRIPTION FACTORS"/>
    <property type="match status" value="1"/>
</dbReference>
<dbReference type="SMART" id="SM00389">
    <property type="entry name" value="HOX"/>
    <property type="match status" value="1"/>
</dbReference>
<dbReference type="InterPro" id="IPR009057">
    <property type="entry name" value="Homeodomain-like_sf"/>
</dbReference>
<dbReference type="InterPro" id="IPR008422">
    <property type="entry name" value="KN_HD"/>
</dbReference>
<evidence type="ECO:0000256" key="6">
    <source>
        <dbReference type="ARBA" id="ARBA00023163"/>
    </source>
</evidence>
<evidence type="ECO:0000256" key="4">
    <source>
        <dbReference type="ARBA" id="ARBA00023125"/>
    </source>
</evidence>
<keyword evidence="5 8" id="KW-0371">Homeobox</keyword>